<dbReference type="Gene3D" id="3.90.1140.10">
    <property type="entry name" value="Cyclic phosphodiesterase"/>
    <property type="match status" value="1"/>
</dbReference>
<dbReference type="InterPro" id="IPR004175">
    <property type="entry name" value="RNA_CPDase"/>
</dbReference>
<evidence type="ECO:0000313" key="4">
    <source>
        <dbReference type="Proteomes" id="UP000218151"/>
    </source>
</evidence>
<feature type="active site" description="Proton acceptor" evidence="2">
    <location>
        <position position="121"/>
    </location>
</feature>
<comment type="catalytic activity">
    <reaction evidence="2">
        <text>a 3'-end 2',3'-cyclophospho-ribonucleotide-RNA + H2O = a 3'-end 2'-phospho-ribonucleotide-RNA + H(+)</text>
        <dbReference type="Rhea" id="RHEA:11828"/>
        <dbReference type="Rhea" id="RHEA-COMP:10464"/>
        <dbReference type="Rhea" id="RHEA-COMP:17353"/>
        <dbReference type="ChEBI" id="CHEBI:15377"/>
        <dbReference type="ChEBI" id="CHEBI:15378"/>
        <dbReference type="ChEBI" id="CHEBI:83064"/>
        <dbReference type="ChEBI" id="CHEBI:173113"/>
        <dbReference type="EC" id="3.1.4.58"/>
    </reaction>
</comment>
<name>A0A2A2SHR7_9SPHN</name>
<dbReference type="AlphaFoldDB" id="A0A2A2SHR7"/>
<dbReference type="RefSeq" id="WP_095997297.1">
    <property type="nucleotide sequence ID" value="NZ_NSLI01000002.1"/>
</dbReference>
<evidence type="ECO:0000313" key="3">
    <source>
        <dbReference type="EMBL" id="PAX08786.1"/>
    </source>
</evidence>
<dbReference type="SUPFAM" id="SSF55144">
    <property type="entry name" value="LigT-like"/>
    <property type="match status" value="1"/>
</dbReference>
<comment type="caution">
    <text evidence="3">The sequence shown here is derived from an EMBL/GenBank/DDBJ whole genome shotgun (WGS) entry which is preliminary data.</text>
</comment>
<protein>
    <recommendedName>
        <fullName evidence="2">RNA 2',3'-cyclic phosphodiesterase</fullName>
        <shortName evidence="2">RNA 2',3'-CPDase</shortName>
        <ecNumber evidence="2">3.1.4.58</ecNumber>
    </recommendedName>
</protein>
<accession>A0A2A2SHR7</accession>
<dbReference type="PANTHER" id="PTHR35561:SF1">
    <property type="entry name" value="RNA 2',3'-CYCLIC PHOSPHODIESTERASE"/>
    <property type="match status" value="1"/>
</dbReference>
<comment type="function">
    <text evidence="2">Hydrolyzes RNA 2',3'-cyclic phosphodiester to an RNA 2'-phosphomonoester.</text>
</comment>
<dbReference type="InterPro" id="IPR009097">
    <property type="entry name" value="Cyclic_Pdiesterase"/>
</dbReference>
<dbReference type="Pfam" id="PF13563">
    <property type="entry name" value="2_5_RNA_ligase2"/>
    <property type="match status" value="1"/>
</dbReference>
<keyword evidence="4" id="KW-1185">Reference proteome</keyword>
<dbReference type="EC" id="3.1.4.58" evidence="2"/>
<comment type="similarity">
    <text evidence="2">Belongs to the 2H phosphoesterase superfamily. ThpR family.</text>
</comment>
<feature type="active site" description="Proton donor" evidence="2">
    <location>
        <position position="37"/>
    </location>
</feature>
<dbReference type="GO" id="GO:0004113">
    <property type="term" value="F:2',3'-cyclic-nucleotide 3'-phosphodiesterase activity"/>
    <property type="evidence" value="ECO:0007669"/>
    <property type="project" value="InterPro"/>
</dbReference>
<dbReference type="HAMAP" id="MF_01940">
    <property type="entry name" value="RNA_CPDase"/>
    <property type="match status" value="1"/>
</dbReference>
<dbReference type="EMBL" id="NSLI01000002">
    <property type="protein sequence ID" value="PAX08786.1"/>
    <property type="molecule type" value="Genomic_DNA"/>
</dbReference>
<keyword evidence="1 2" id="KW-0378">Hydrolase</keyword>
<dbReference type="Proteomes" id="UP000218151">
    <property type="component" value="Unassembled WGS sequence"/>
</dbReference>
<proteinExistence type="inferred from homology"/>
<dbReference type="PANTHER" id="PTHR35561">
    <property type="entry name" value="RNA 2',3'-CYCLIC PHOSPHODIESTERASE"/>
    <property type="match status" value="1"/>
</dbReference>
<organism evidence="3 4">
    <name type="scientific">Sphingomonas lenta</name>
    <dbReference type="NCBI Taxonomy" id="1141887"/>
    <lineage>
        <taxon>Bacteria</taxon>
        <taxon>Pseudomonadati</taxon>
        <taxon>Pseudomonadota</taxon>
        <taxon>Alphaproteobacteria</taxon>
        <taxon>Sphingomonadales</taxon>
        <taxon>Sphingomonadaceae</taxon>
        <taxon>Sphingomonas</taxon>
    </lineage>
</organism>
<feature type="short sequence motif" description="HXTX 1" evidence="2">
    <location>
        <begin position="37"/>
        <end position="40"/>
    </location>
</feature>
<gene>
    <name evidence="3" type="ORF">CKY28_05345</name>
</gene>
<evidence type="ECO:0000256" key="2">
    <source>
        <dbReference type="HAMAP-Rule" id="MF_01940"/>
    </source>
</evidence>
<reference evidence="4" key="1">
    <citation type="submission" date="2017-09" db="EMBL/GenBank/DDBJ databases">
        <authorList>
            <person name="Feng G."/>
            <person name="Zhu H."/>
        </authorList>
    </citation>
    <scope>NUCLEOTIDE SEQUENCE [LARGE SCALE GENOMIC DNA]</scope>
    <source>
        <strain evidence="4">1PNM-20</strain>
    </source>
</reference>
<evidence type="ECO:0000256" key="1">
    <source>
        <dbReference type="ARBA" id="ARBA00022801"/>
    </source>
</evidence>
<dbReference type="OrthoDB" id="9793819at2"/>
<feature type="short sequence motif" description="HXTX 2" evidence="2">
    <location>
        <begin position="121"/>
        <end position="124"/>
    </location>
</feature>
<sequence>MIRLFVALRPPAPIRDALADIQDGVAEARWQDDEQLHMTLRFVGEVERPQAEDLADAMQRLRCPATEARLQGVGAFGGRGRAGALWAGVTPREPIAALHRKVDQLCVQVGLEPERRAFTPHVTVARLPRGAGVDGPEVAAWRARHSAFATEPFLLDRVILYRSHLGRAGASYEPVVETPLG</sequence>
<dbReference type="NCBIfam" id="TIGR02258">
    <property type="entry name" value="2_5_ligase"/>
    <property type="match status" value="1"/>
</dbReference>
<dbReference type="GO" id="GO:0008664">
    <property type="term" value="F:RNA 2',3'-cyclic 3'-phosphodiesterase activity"/>
    <property type="evidence" value="ECO:0007669"/>
    <property type="project" value="UniProtKB-EC"/>
</dbReference>